<dbReference type="Gene3D" id="3.10.450.50">
    <property type="match status" value="1"/>
</dbReference>
<dbReference type="PANTHER" id="PTHR41534">
    <property type="entry name" value="BLR3401 PROTEIN"/>
    <property type="match status" value="1"/>
</dbReference>
<evidence type="ECO:0000313" key="3">
    <source>
        <dbReference type="EMBL" id="OYO14790.1"/>
    </source>
</evidence>
<dbReference type="RefSeq" id="WP_094405453.1">
    <property type="nucleotide sequence ID" value="NZ_NMVM01000005.1"/>
</dbReference>
<protein>
    <recommendedName>
        <fullName evidence="5">Aromatic-ring-hydroxylating dioxygenase subunit beta</fullName>
    </recommendedName>
</protein>
<evidence type="ECO:0000313" key="4">
    <source>
        <dbReference type="Proteomes" id="UP000215896"/>
    </source>
</evidence>
<organism evidence="3 4">
    <name type="scientific">Enemella evansiae</name>
    <dbReference type="NCBI Taxonomy" id="2016499"/>
    <lineage>
        <taxon>Bacteria</taxon>
        <taxon>Bacillati</taxon>
        <taxon>Actinomycetota</taxon>
        <taxon>Actinomycetes</taxon>
        <taxon>Propionibacteriales</taxon>
        <taxon>Propionibacteriaceae</taxon>
        <taxon>Enemella</taxon>
    </lineage>
</organism>
<dbReference type="InterPro" id="IPR032710">
    <property type="entry name" value="NTF2-like_dom_sf"/>
</dbReference>
<dbReference type="GO" id="GO:0016491">
    <property type="term" value="F:oxidoreductase activity"/>
    <property type="evidence" value="ECO:0007669"/>
    <property type="project" value="UniProtKB-KW"/>
</dbReference>
<dbReference type="GO" id="GO:0019380">
    <property type="term" value="P:3-phenylpropionate catabolic process"/>
    <property type="evidence" value="ECO:0007669"/>
    <property type="project" value="TreeGrafter"/>
</dbReference>
<name>A0A255GG18_9ACTN</name>
<reference evidence="3 4" key="1">
    <citation type="submission" date="2017-07" db="EMBL/GenBank/DDBJ databases">
        <title>Draft whole genome sequences of clinical Proprionibacteriaceae strains.</title>
        <authorList>
            <person name="Bernier A.-M."/>
            <person name="Bernard K."/>
            <person name="Domingo M.-C."/>
        </authorList>
    </citation>
    <scope>NUCLEOTIDE SEQUENCE [LARGE SCALE GENOMIC DNA]</scope>
    <source>
        <strain evidence="3 4">NML 030167</strain>
    </source>
</reference>
<dbReference type="Pfam" id="PF00866">
    <property type="entry name" value="Ring_hydroxyl_B"/>
    <property type="match status" value="1"/>
</dbReference>
<evidence type="ECO:0000256" key="1">
    <source>
        <dbReference type="ARBA" id="ARBA00009570"/>
    </source>
</evidence>
<gene>
    <name evidence="3" type="ORF">CGZ94_06665</name>
</gene>
<dbReference type="InterPro" id="IPR000391">
    <property type="entry name" value="Rng_hydr_dOase-bsu"/>
</dbReference>
<comment type="similarity">
    <text evidence="1">Belongs to the bacterial ring-hydroxylating dioxygenase beta subunit family.</text>
</comment>
<proteinExistence type="inferred from homology"/>
<dbReference type="PANTHER" id="PTHR41534:SF2">
    <property type="entry name" value="3-PHENYLPROPIONATE_CINNAMIC ACID DIOXYGENASE SUBUNIT BETA"/>
    <property type="match status" value="1"/>
</dbReference>
<dbReference type="Proteomes" id="UP000215896">
    <property type="component" value="Unassembled WGS sequence"/>
</dbReference>
<keyword evidence="2" id="KW-0560">Oxidoreductase</keyword>
<dbReference type="SUPFAM" id="SSF54427">
    <property type="entry name" value="NTF2-like"/>
    <property type="match status" value="1"/>
</dbReference>
<comment type="caution">
    <text evidence="3">The sequence shown here is derived from an EMBL/GenBank/DDBJ whole genome shotgun (WGS) entry which is preliminary data.</text>
</comment>
<sequence>MTTRPTGIELADPRVQRAIQLVWHEAELLDAKDYQAWQELYTPDAMYVIPIDPDTEDFASSLNMVHDDDRMRRMRVERMVQGYSPSAVAAARTVRTVSRFATTEVTDDQVVLRSAQIVCSYKRNRYDLLGADLTHTIALAESEDRIAGKVVRLLNSEDAVNASGFLL</sequence>
<accession>A0A255GG18</accession>
<dbReference type="AlphaFoldDB" id="A0A255GG18"/>
<evidence type="ECO:0000256" key="2">
    <source>
        <dbReference type="ARBA" id="ARBA00023002"/>
    </source>
</evidence>
<dbReference type="OrthoDB" id="3212009at2"/>
<keyword evidence="4" id="KW-1185">Reference proteome</keyword>
<dbReference type="EMBL" id="NMVO01000012">
    <property type="protein sequence ID" value="OYO14790.1"/>
    <property type="molecule type" value="Genomic_DNA"/>
</dbReference>
<evidence type="ECO:0008006" key="5">
    <source>
        <dbReference type="Google" id="ProtNLM"/>
    </source>
</evidence>